<dbReference type="EMBL" id="BAAAQQ010000001">
    <property type="protein sequence ID" value="GAA2113766.1"/>
    <property type="molecule type" value="Genomic_DNA"/>
</dbReference>
<reference evidence="1 2" key="1">
    <citation type="journal article" date="2019" name="Int. J. Syst. Evol. Microbiol.">
        <title>The Global Catalogue of Microorganisms (GCM) 10K type strain sequencing project: providing services to taxonomists for standard genome sequencing and annotation.</title>
        <authorList>
            <consortium name="The Broad Institute Genomics Platform"/>
            <consortium name="The Broad Institute Genome Sequencing Center for Infectious Disease"/>
            <person name="Wu L."/>
            <person name="Ma J."/>
        </authorList>
    </citation>
    <scope>NUCLEOTIDE SEQUENCE [LARGE SCALE GENOMIC DNA]</scope>
    <source>
        <strain evidence="1 2">JCM 16021</strain>
    </source>
</reference>
<gene>
    <name evidence="1" type="ORF">GCM10009843_01780</name>
</gene>
<name>A0ABN2XM89_9ACTN</name>
<evidence type="ECO:0000313" key="2">
    <source>
        <dbReference type="Proteomes" id="UP001500575"/>
    </source>
</evidence>
<keyword evidence="2" id="KW-1185">Reference proteome</keyword>
<comment type="caution">
    <text evidence="1">The sequence shown here is derived from an EMBL/GenBank/DDBJ whole genome shotgun (WGS) entry which is preliminary data.</text>
</comment>
<dbReference type="RefSeq" id="WP_344301612.1">
    <property type="nucleotide sequence ID" value="NZ_BAAAQQ010000001.1"/>
</dbReference>
<accession>A0ABN2XM89</accession>
<organism evidence="1 2">
    <name type="scientific">Nocardioides bigeumensis</name>
    <dbReference type="NCBI Taxonomy" id="433657"/>
    <lineage>
        <taxon>Bacteria</taxon>
        <taxon>Bacillati</taxon>
        <taxon>Actinomycetota</taxon>
        <taxon>Actinomycetes</taxon>
        <taxon>Propionibacteriales</taxon>
        <taxon>Nocardioidaceae</taxon>
        <taxon>Nocardioides</taxon>
    </lineage>
</organism>
<dbReference type="Proteomes" id="UP001500575">
    <property type="component" value="Unassembled WGS sequence"/>
</dbReference>
<evidence type="ECO:0000313" key="1">
    <source>
        <dbReference type="EMBL" id="GAA2113766.1"/>
    </source>
</evidence>
<proteinExistence type="predicted"/>
<sequence length="123" mass="12734">MTFQAPTDRTTGLVLGVSAPWDVELPWQTIVVMGYKGYTAGDKISTADAKAAKKAAACWAGTDAAAYTLKLVVKKVTVEGNDGPTSGSIAFAKKTQPTIKPWRDTTKGVLGSLDAIMCGPGGA</sequence>
<protein>
    <submittedName>
        <fullName evidence="1">Uncharacterized protein</fullName>
    </submittedName>
</protein>